<dbReference type="InterPro" id="IPR036589">
    <property type="entry name" value="HCY_dom_sf"/>
</dbReference>
<name>A0ABT9YTG6_9STRE</name>
<feature type="binding site" evidence="5">
    <location>
        <position position="300"/>
    </location>
    <ligand>
        <name>Zn(2+)</name>
        <dbReference type="ChEBI" id="CHEBI:29105"/>
    </ligand>
</feature>
<dbReference type="GO" id="GO:0032259">
    <property type="term" value="P:methylation"/>
    <property type="evidence" value="ECO:0007669"/>
    <property type="project" value="UniProtKB-KW"/>
</dbReference>
<keyword evidence="8" id="KW-1185">Reference proteome</keyword>
<dbReference type="SUPFAM" id="SSF82282">
    <property type="entry name" value="Homocysteine S-methyltransferase"/>
    <property type="match status" value="1"/>
</dbReference>
<dbReference type="NCBIfam" id="NF007020">
    <property type="entry name" value="PRK09485.1"/>
    <property type="match status" value="1"/>
</dbReference>
<dbReference type="GO" id="GO:0008168">
    <property type="term" value="F:methyltransferase activity"/>
    <property type="evidence" value="ECO:0007669"/>
    <property type="project" value="UniProtKB-KW"/>
</dbReference>
<reference evidence="7 8" key="1">
    <citation type="submission" date="2023-07" db="EMBL/GenBank/DDBJ databases">
        <title>Genomic Encyclopedia of Type Strains, Phase IV (KMG-IV): sequencing the most valuable type-strain genomes for metagenomic binning, comparative biology and taxonomic classification.</title>
        <authorList>
            <person name="Goeker M."/>
        </authorList>
    </citation>
    <scope>NUCLEOTIDE SEQUENCE [LARGE SCALE GENOMIC DNA]</scope>
    <source>
        <strain evidence="7 8">DSM 105143</strain>
    </source>
</reference>
<evidence type="ECO:0000256" key="1">
    <source>
        <dbReference type="ARBA" id="ARBA00022603"/>
    </source>
</evidence>
<dbReference type="PROSITE" id="PS50970">
    <property type="entry name" value="HCY"/>
    <property type="match status" value="1"/>
</dbReference>
<dbReference type="PANTHER" id="PTHR46015:SF1">
    <property type="entry name" value="HOMOCYSTEINE S-METHYLTRANSFERASE-LIKE ISOFORM 1"/>
    <property type="match status" value="1"/>
</dbReference>
<dbReference type="RefSeq" id="WP_307122081.1">
    <property type="nucleotide sequence ID" value="NZ_JAUSTM010000013.1"/>
</dbReference>
<evidence type="ECO:0000259" key="6">
    <source>
        <dbReference type="PROSITE" id="PS50970"/>
    </source>
</evidence>
<comment type="cofactor">
    <cofactor evidence="5">
        <name>Zn(2+)</name>
        <dbReference type="ChEBI" id="CHEBI:29105"/>
    </cofactor>
</comment>
<dbReference type="EMBL" id="JAUSTM010000013">
    <property type="protein sequence ID" value="MDQ0222907.1"/>
    <property type="molecule type" value="Genomic_DNA"/>
</dbReference>
<proteinExistence type="predicted"/>
<sequence>MGRLKEQLETKPVLILDGALGTELEYRSYDVSGNLWSAKYLIEKPEAIQDLHETYMEAGADILTTSTYQATFPGLIEAGLSKTDAEKVLRLTVALAKTAREKVWSSLLEEEKAKRSYPLIGGDIGPYAAYLADGSEYSGDYGEITVEALKAFHRPRIAILLEEGVDFLILETVPNGREAQALVELLSEEFSTVEAYLSVTSPNGASLPDGTPIEQIGSLVEMSNQVLAVGINCSAPKVVTEALSVLSRSTSKPLVTYPNSGEIYDGATQTWSEDADHSHSLLENTQAWQTQGAKIVGGCCRTRPSDIADLSQGLRG</sequence>
<evidence type="ECO:0000256" key="2">
    <source>
        <dbReference type="ARBA" id="ARBA00022679"/>
    </source>
</evidence>
<evidence type="ECO:0000256" key="5">
    <source>
        <dbReference type="PROSITE-ProRule" id="PRU00333"/>
    </source>
</evidence>
<keyword evidence="1 5" id="KW-0489">Methyltransferase</keyword>
<dbReference type="Pfam" id="PF02574">
    <property type="entry name" value="S-methyl_trans"/>
    <property type="match status" value="1"/>
</dbReference>
<feature type="binding site" evidence="5">
    <location>
        <position position="299"/>
    </location>
    <ligand>
        <name>Zn(2+)</name>
        <dbReference type="ChEBI" id="CHEBI:29105"/>
    </ligand>
</feature>
<organism evidence="7 8">
    <name type="scientific">Streptococcus moroccensis</name>
    <dbReference type="NCBI Taxonomy" id="1451356"/>
    <lineage>
        <taxon>Bacteria</taxon>
        <taxon>Bacillati</taxon>
        <taxon>Bacillota</taxon>
        <taxon>Bacilli</taxon>
        <taxon>Lactobacillales</taxon>
        <taxon>Streptococcaceae</taxon>
        <taxon>Streptococcus</taxon>
    </lineage>
</organism>
<feature type="domain" description="Hcy-binding" evidence="6">
    <location>
        <begin position="2"/>
        <end position="314"/>
    </location>
</feature>
<dbReference type="InterPro" id="IPR051486">
    <property type="entry name" value="Hcy_S-methyltransferase"/>
</dbReference>
<dbReference type="EC" id="2.1.1.10" evidence="7"/>
<accession>A0ABT9YTG6</accession>
<evidence type="ECO:0000256" key="3">
    <source>
        <dbReference type="ARBA" id="ARBA00022723"/>
    </source>
</evidence>
<feature type="binding site" evidence="5">
    <location>
        <position position="233"/>
    </location>
    <ligand>
        <name>Zn(2+)</name>
        <dbReference type="ChEBI" id="CHEBI:29105"/>
    </ligand>
</feature>
<dbReference type="Proteomes" id="UP001223079">
    <property type="component" value="Unassembled WGS sequence"/>
</dbReference>
<dbReference type="PANTHER" id="PTHR46015">
    <property type="entry name" value="ZGC:172121"/>
    <property type="match status" value="1"/>
</dbReference>
<evidence type="ECO:0000313" key="7">
    <source>
        <dbReference type="EMBL" id="MDQ0222907.1"/>
    </source>
</evidence>
<keyword evidence="4 5" id="KW-0862">Zinc</keyword>
<keyword evidence="3 5" id="KW-0479">Metal-binding</keyword>
<gene>
    <name evidence="7" type="ORF">J2S23_001467</name>
</gene>
<keyword evidence="2 5" id="KW-0808">Transferase</keyword>
<comment type="caution">
    <text evidence="7">The sequence shown here is derived from an EMBL/GenBank/DDBJ whole genome shotgun (WGS) entry which is preliminary data.</text>
</comment>
<dbReference type="InterPro" id="IPR003726">
    <property type="entry name" value="HCY_dom"/>
</dbReference>
<dbReference type="Gene3D" id="3.20.20.330">
    <property type="entry name" value="Homocysteine-binding-like domain"/>
    <property type="match status" value="1"/>
</dbReference>
<protein>
    <submittedName>
        <fullName evidence="7">Homocysteine S-methyltransferase</fullName>
        <ecNumber evidence="7">2.1.1.10</ecNumber>
    </submittedName>
</protein>
<evidence type="ECO:0000313" key="8">
    <source>
        <dbReference type="Proteomes" id="UP001223079"/>
    </source>
</evidence>
<evidence type="ECO:0000256" key="4">
    <source>
        <dbReference type="ARBA" id="ARBA00022833"/>
    </source>
</evidence>